<proteinExistence type="predicted"/>
<dbReference type="Pfam" id="PF13391">
    <property type="entry name" value="HNH_2"/>
    <property type="match status" value="1"/>
</dbReference>
<accession>A0ABV3W952</accession>
<keyword evidence="2" id="KW-0540">Nuclease</keyword>
<evidence type="ECO:0000259" key="1">
    <source>
        <dbReference type="Pfam" id="PF13391"/>
    </source>
</evidence>
<organism evidence="2 3">
    <name type="scientific">Paraburkholderia phenoliruptrix</name>
    <dbReference type="NCBI Taxonomy" id="252970"/>
    <lineage>
        <taxon>Bacteria</taxon>
        <taxon>Pseudomonadati</taxon>
        <taxon>Pseudomonadota</taxon>
        <taxon>Betaproteobacteria</taxon>
        <taxon>Burkholderiales</taxon>
        <taxon>Burkholderiaceae</taxon>
        <taxon>Paraburkholderia</taxon>
    </lineage>
</organism>
<dbReference type="InterPro" id="IPR036849">
    <property type="entry name" value="Enolase-like_C_sf"/>
</dbReference>
<dbReference type="RefSeq" id="WP_368608336.1">
    <property type="nucleotide sequence ID" value="NZ_JBFPKB010000004.1"/>
</dbReference>
<feature type="domain" description="HNH nuclease" evidence="1">
    <location>
        <begin position="228"/>
        <end position="276"/>
    </location>
</feature>
<keyword evidence="2" id="KW-0378">Hydrolase</keyword>
<keyword evidence="3" id="KW-1185">Reference proteome</keyword>
<evidence type="ECO:0000313" key="3">
    <source>
        <dbReference type="Proteomes" id="UP001558535"/>
    </source>
</evidence>
<keyword evidence="2" id="KW-0255">Endonuclease</keyword>
<evidence type="ECO:0000313" key="2">
    <source>
        <dbReference type="EMBL" id="MEX3749717.1"/>
    </source>
</evidence>
<reference evidence="2 3" key="1">
    <citation type="submission" date="2024-07" db="EMBL/GenBank/DDBJ databases">
        <title>A survey of Mimosa microsymbionts across Brazilian biomes reveals a high diversity of Paraburkholderia nodulating endemic species, but also that Cupriavidus is common as a symbiont of widespread species.</title>
        <authorList>
            <person name="Rouws L."/>
            <person name="Barauna A."/>
            <person name="Beukes C."/>
            <person name="Rouws J.R.C."/>
            <person name="De Faria S.M."/>
            <person name="Gross E."/>
            <person name="Bueno Dos Reis Junior F."/>
            <person name="Simon M.F."/>
            <person name="Maluk M."/>
            <person name="Odee D.W."/>
            <person name="Kenicer G."/>
            <person name="Young J.P.W."/>
            <person name="Reis V.M."/>
            <person name="Zilli J."/>
            <person name="James E.K."/>
        </authorList>
    </citation>
    <scope>NUCLEOTIDE SEQUENCE [LARGE SCALE GENOMIC DNA]</scope>
    <source>
        <strain evidence="2 3">BR14375</strain>
    </source>
</reference>
<protein>
    <submittedName>
        <fullName evidence="2">HNH endonuclease</fullName>
    </submittedName>
</protein>
<dbReference type="Proteomes" id="UP001558535">
    <property type="component" value="Unassembled WGS sequence"/>
</dbReference>
<dbReference type="EMBL" id="JBFPKE010000002">
    <property type="protein sequence ID" value="MEX3749717.1"/>
    <property type="molecule type" value="Genomic_DNA"/>
</dbReference>
<dbReference type="SUPFAM" id="SSF51604">
    <property type="entry name" value="Enolase C-terminal domain-like"/>
    <property type="match status" value="1"/>
</dbReference>
<dbReference type="InterPro" id="IPR003615">
    <property type="entry name" value="HNH_nuc"/>
</dbReference>
<gene>
    <name evidence="2" type="ORF">AB3X84_06855</name>
</gene>
<sequence>MSTPRAWSFLTIDGARQYGGNAGYIDDPLSVYRYDSNVPNHRQVSEGDVIILRSRTVILGIARIERIVSGDGEKERLRCPTCGTSQIKERITTLPRWACRERHAFHTPTREAIRVKTFEAHYAKTVGPAPRLLTLRDINDAVLRPSDQMSIKELDLAKIEHLFLDDARGRQLIVDYASAITPEDVADADDEIAESIIETRRRIVREVNLRRGQAQFRNRLIRQYGNTCQISRCAFPGLLEAAHIMPYAKSNDNGAHNGLLLRSDLHTLFDLWLLAVHPITLAVAIHPALHEMGYGHFHGAPLFTNGVNGPDRTALGLRWELFQDRMANDASGNARHDLK</sequence>
<name>A0ABV3W952_9BURK</name>
<comment type="caution">
    <text evidence="2">The sequence shown here is derived from an EMBL/GenBank/DDBJ whole genome shotgun (WGS) entry which is preliminary data.</text>
</comment>
<dbReference type="GO" id="GO:0004519">
    <property type="term" value="F:endonuclease activity"/>
    <property type="evidence" value="ECO:0007669"/>
    <property type="project" value="UniProtKB-KW"/>
</dbReference>